<dbReference type="Pfam" id="PF01739">
    <property type="entry name" value="CheR"/>
    <property type="match status" value="1"/>
</dbReference>
<organism evidence="5 6">
    <name type="scientific">Pseudomonas muyukensis</name>
    <dbReference type="NCBI Taxonomy" id="2842357"/>
    <lineage>
        <taxon>Bacteria</taxon>
        <taxon>Pseudomonadati</taxon>
        <taxon>Pseudomonadota</taxon>
        <taxon>Gammaproteobacteria</taxon>
        <taxon>Pseudomonadales</taxon>
        <taxon>Pseudomonadaceae</taxon>
        <taxon>Pseudomonas</taxon>
    </lineage>
</organism>
<dbReference type="Proteomes" id="UP001047646">
    <property type="component" value="Chromosome"/>
</dbReference>
<accession>A0ABX8M9L7</accession>
<dbReference type="InterPro" id="IPR050903">
    <property type="entry name" value="Bact_Chemotaxis_MeTrfase"/>
</dbReference>
<dbReference type="Pfam" id="PF03705">
    <property type="entry name" value="CheR_N"/>
    <property type="match status" value="1"/>
</dbReference>
<gene>
    <name evidence="5" type="ORF">KSS95_01905</name>
</gene>
<evidence type="ECO:0000256" key="3">
    <source>
        <dbReference type="ARBA" id="ARBA00022691"/>
    </source>
</evidence>
<dbReference type="EMBL" id="CP077073">
    <property type="protein sequence ID" value="QXH35603.1"/>
    <property type="molecule type" value="Genomic_DNA"/>
</dbReference>
<evidence type="ECO:0000256" key="2">
    <source>
        <dbReference type="ARBA" id="ARBA00022679"/>
    </source>
</evidence>
<proteinExistence type="predicted"/>
<dbReference type="InterPro" id="IPR022641">
    <property type="entry name" value="CheR_N"/>
</dbReference>
<evidence type="ECO:0000259" key="4">
    <source>
        <dbReference type="PROSITE" id="PS50123"/>
    </source>
</evidence>
<evidence type="ECO:0000313" key="6">
    <source>
        <dbReference type="Proteomes" id="UP001047646"/>
    </source>
</evidence>
<keyword evidence="3" id="KW-0949">S-adenosyl-L-methionine</keyword>
<dbReference type="RefSeq" id="WP_217851156.1">
    <property type="nucleotide sequence ID" value="NZ_CP077073.1"/>
</dbReference>
<dbReference type="InterPro" id="IPR022642">
    <property type="entry name" value="CheR_C"/>
</dbReference>
<keyword evidence="2" id="KW-0808">Transferase</keyword>
<sequence length="269" mass="30100">MPGRRPPLLSEAGFANIRQRVEQATGVHLADDRRTGVAARLHQRLKALRLTQFEQYLAVLDGPAGPGELEHLLRLLVARDSYFFREHRHFECLAHWLATLEHPPRLWSAACASGEEAWSLAMVAAQSSRLPGWQVLASDFDPQLLARAATGIYDIAQARYFPEGWLVRHCLCGVGETAGRLRIASSLRERVRFEAINLIRTLPAHLGSFDAILLRNLLANLAPPYKAKLLPRLLEHLRPGGLLIISHSESIHGLDLPLRPLLPSVFERL</sequence>
<dbReference type="InterPro" id="IPR000780">
    <property type="entry name" value="CheR_MeTrfase"/>
</dbReference>
<evidence type="ECO:0000256" key="1">
    <source>
        <dbReference type="ARBA" id="ARBA00022603"/>
    </source>
</evidence>
<keyword evidence="1" id="KW-0489">Methyltransferase</keyword>
<feature type="domain" description="CheR-type methyltransferase" evidence="4">
    <location>
        <begin position="9"/>
        <end position="269"/>
    </location>
</feature>
<dbReference type="PANTHER" id="PTHR24422">
    <property type="entry name" value="CHEMOTAXIS PROTEIN METHYLTRANSFERASE"/>
    <property type="match status" value="1"/>
</dbReference>
<dbReference type="SMART" id="SM00138">
    <property type="entry name" value="MeTrc"/>
    <property type="match status" value="1"/>
</dbReference>
<keyword evidence="6" id="KW-1185">Reference proteome</keyword>
<protein>
    <submittedName>
        <fullName evidence="5">Protein-glutamate O-methyltransferase</fullName>
    </submittedName>
</protein>
<evidence type="ECO:0000313" key="5">
    <source>
        <dbReference type="EMBL" id="QXH35603.1"/>
    </source>
</evidence>
<reference evidence="5" key="1">
    <citation type="journal article" date="2021" name="Microorganisms">
        <title>The Ever-Expanding Pseudomonas Genus: Description of 43 New Species and Partition of the Pseudomonas putida Group.</title>
        <authorList>
            <person name="Girard L."/>
            <person name="Lood C."/>
            <person name="Hofte M."/>
            <person name="Vandamme P."/>
            <person name="Rokni-Zadeh H."/>
            <person name="van Noort V."/>
            <person name="Lavigne R."/>
            <person name="De Mot R."/>
        </authorList>
    </citation>
    <scope>NUCLEOTIDE SEQUENCE</scope>
    <source>
        <strain evidence="5">COW39</strain>
    </source>
</reference>
<dbReference type="PANTHER" id="PTHR24422:SF19">
    <property type="entry name" value="CHEMOTAXIS PROTEIN METHYLTRANSFERASE"/>
    <property type="match status" value="1"/>
</dbReference>
<dbReference type="PROSITE" id="PS50123">
    <property type="entry name" value="CHER"/>
    <property type="match status" value="1"/>
</dbReference>
<name>A0ABX8M9L7_9PSED</name>